<dbReference type="GO" id="GO:0005669">
    <property type="term" value="C:transcription factor TFIID complex"/>
    <property type="evidence" value="ECO:0007669"/>
    <property type="project" value="TreeGrafter"/>
</dbReference>
<dbReference type="Pfam" id="PF02291">
    <property type="entry name" value="TFIID-31kDa"/>
    <property type="match status" value="1"/>
</dbReference>
<keyword evidence="4" id="KW-0804">Transcription</keyword>
<sequence length="426" mass="49265">MEGSKQSKQEGGSAKQGGVGGQSNPQSSGMRKNPPNQQDMASRLHQREQKPQMVQTIERLLERQGIEHYEKNVVNQLLEFMNYYVTELLQEAKIFKEYAGKKQIDVNDVKLAIQSKNYNSFTRPLPMSILKQIANDKNNLQLSKSEDHPGQHQPAGMPSGMQNPLNSKVPQQRPNYAQNLPPTEHSNMNPNIQVNSEEIQKKLEAQNQSMQRRYYQQMQQYQLPVMQEEHALGQINQAIREHRPMDQSLINDIKKPINPKNQLSFDMNITSNTSNGNNQSMTAYHTNTIPSLGSTHKEEYYEQIPKKQQQQIPYQINNGQMLGNMYQEMPAYNQANQYNQYHHMPDQYHQQQAQYQQQPYPNHIMGVNGSQMPASMTMAQQQQNLMNQNHQKSLQQTSNIVDDLDFEDENDDQNDQDDDDDLFKNT</sequence>
<gene>
    <name evidence="7" type="primary">Contig17933.g19064</name>
    <name evidence="7" type="ORF">STYLEM_8502</name>
</gene>
<evidence type="ECO:0000256" key="5">
    <source>
        <dbReference type="ARBA" id="ARBA00023242"/>
    </source>
</evidence>
<dbReference type="PANTHER" id="PTHR48068:SF4">
    <property type="entry name" value="TATA-BOX BINDING PROTEIN ASSOCIATED FACTOR 9"/>
    <property type="match status" value="1"/>
</dbReference>
<evidence type="ECO:0000313" key="8">
    <source>
        <dbReference type="Proteomes" id="UP000039865"/>
    </source>
</evidence>
<proteinExistence type="inferred from homology"/>
<dbReference type="PANTHER" id="PTHR48068">
    <property type="entry name" value="TAF9 RNA POLYMERASE II, TATA BOX-BINDING PROTEIN (TBP)-ASSOCIATED FACTOR"/>
    <property type="match status" value="1"/>
</dbReference>
<feature type="compositionally biased region" description="Polar residues" evidence="6">
    <location>
        <begin position="160"/>
        <end position="188"/>
    </location>
</feature>
<keyword evidence="5" id="KW-0539">Nucleus</keyword>
<evidence type="ECO:0000256" key="6">
    <source>
        <dbReference type="SAM" id="MobiDB-lite"/>
    </source>
</evidence>
<dbReference type="GO" id="GO:0003713">
    <property type="term" value="F:transcription coactivator activity"/>
    <property type="evidence" value="ECO:0007669"/>
    <property type="project" value="TreeGrafter"/>
</dbReference>
<dbReference type="GO" id="GO:0000124">
    <property type="term" value="C:SAGA complex"/>
    <property type="evidence" value="ECO:0007669"/>
    <property type="project" value="TreeGrafter"/>
</dbReference>
<dbReference type="GO" id="GO:0046982">
    <property type="term" value="F:protein heterodimerization activity"/>
    <property type="evidence" value="ECO:0007669"/>
    <property type="project" value="InterPro"/>
</dbReference>
<dbReference type="SUPFAM" id="SSF47113">
    <property type="entry name" value="Histone-fold"/>
    <property type="match status" value="1"/>
</dbReference>
<feature type="compositionally biased region" description="Polar residues" evidence="6">
    <location>
        <begin position="23"/>
        <end position="40"/>
    </location>
</feature>
<dbReference type="GO" id="GO:0016251">
    <property type="term" value="F:RNA polymerase II general transcription initiation factor activity"/>
    <property type="evidence" value="ECO:0007669"/>
    <property type="project" value="TreeGrafter"/>
</dbReference>
<dbReference type="Proteomes" id="UP000039865">
    <property type="component" value="Unassembled WGS sequence"/>
</dbReference>
<name>A0A078AF29_STYLE</name>
<dbReference type="CDD" id="cd07979">
    <property type="entry name" value="HFD_TAF9"/>
    <property type="match status" value="1"/>
</dbReference>
<feature type="region of interest" description="Disordered" evidence="6">
    <location>
        <begin position="141"/>
        <end position="188"/>
    </location>
</feature>
<keyword evidence="8" id="KW-1185">Reference proteome</keyword>
<dbReference type="EMBL" id="CCKQ01008072">
    <property type="protein sequence ID" value="CDW79513.1"/>
    <property type="molecule type" value="Genomic_DNA"/>
</dbReference>
<keyword evidence="7" id="KW-0396">Initiation factor</keyword>
<evidence type="ECO:0000256" key="4">
    <source>
        <dbReference type="ARBA" id="ARBA00023163"/>
    </source>
</evidence>
<evidence type="ECO:0000256" key="3">
    <source>
        <dbReference type="ARBA" id="ARBA00023015"/>
    </source>
</evidence>
<dbReference type="GO" id="GO:0003743">
    <property type="term" value="F:translation initiation factor activity"/>
    <property type="evidence" value="ECO:0007669"/>
    <property type="project" value="UniProtKB-KW"/>
</dbReference>
<organism evidence="7 8">
    <name type="scientific">Stylonychia lemnae</name>
    <name type="common">Ciliate</name>
    <dbReference type="NCBI Taxonomy" id="5949"/>
    <lineage>
        <taxon>Eukaryota</taxon>
        <taxon>Sar</taxon>
        <taxon>Alveolata</taxon>
        <taxon>Ciliophora</taxon>
        <taxon>Intramacronucleata</taxon>
        <taxon>Spirotrichea</taxon>
        <taxon>Stichotrichia</taxon>
        <taxon>Sporadotrichida</taxon>
        <taxon>Oxytrichidae</taxon>
        <taxon>Stylonychinae</taxon>
        <taxon>Stylonychia</taxon>
    </lineage>
</organism>
<dbReference type="OrthoDB" id="341924at2759"/>
<reference evidence="7 8" key="1">
    <citation type="submission" date="2014-06" db="EMBL/GenBank/DDBJ databases">
        <authorList>
            <person name="Swart Estienne"/>
        </authorList>
    </citation>
    <scope>NUCLEOTIDE SEQUENCE [LARGE SCALE GENOMIC DNA]</scope>
    <source>
        <strain evidence="7 8">130c</strain>
    </source>
</reference>
<evidence type="ECO:0000313" key="7">
    <source>
        <dbReference type="EMBL" id="CDW79513.1"/>
    </source>
</evidence>
<keyword evidence="3" id="KW-0805">Transcription regulation</keyword>
<feature type="region of interest" description="Disordered" evidence="6">
    <location>
        <begin position="402"/>
        <end position="426"/>
    </location>
</feature>
<dbReference type="InParanoid" id="A0A078AF29"/>
<evidence type="ECO:0000256" key="2">
    <source>
        <dbReference type="ARBA" id="ARBA00007646"/>
    </source>
</evidence>
<comment type="similarity">
    <text evidence="2">Belongs to the TAF9 family.</text>
</comment>
<dbReference type="InterPro" id="IPR051431">
    <property type="entry name" value="TFIID_subunit_9"/>
</dbReference>
<dbReference type="InterPro" id="IPR009072">
    <property type="entry name" value="Histone-fold"/>
</dbReference>
<dbReference type="AlphaFoldDB" id="A0A078AF29"/>
<dbReference type="GO" id="GO:0051123">
    <property type="term" value="P:RNA polymerase II preinitiation complex assembly"/>
    <property type="evidence" value="ECO:0007669"/>
    <property type="project" value="TreeGrafter"/>
</dbReference>
<feature type="region of interest" description="Disordered" evidence="6">
    <location>
        <begin position="1"/>
        <end position="51"/>
    </location>
</feature>
<accession>A0A078AF29</accession>
<dbReference type="InterPro" id="IPR003162">
    <property type="entry name" value="TFIID-31"/>
</dbReference>
<protein>
    <submittedName>
        <fullName evidence="7">Transcription initiation factor tfiid subunit 9-like</fullName>
    </submittedName>
</protein>
<keyword evidence="7" id="KW-0648">Protein biosynthesis</keyword>
<dbReference type="Gene3D" id="1.10.20.10">
    <property type="entry name" value="Histone, subunit A"/>
    <property type="match status" value="1"/>
</dbReference>
<comment type="subcellular location">
    <subcellularLocation>
        <location evidence="1">Nucleus</location>
    </subcellularLocation>
</comment>
<evidence type="ECO:0000256" key="1">
    <source>
        <dbReference type="ARBA" id="ARBA00004123"/>
    </source>
</evidence>